<gene>
    <name evidence="1" type="ORF">FDG2_1440</name>
</gene>
<evidence type="ECO:0000313" key="1">
    <source>
        <dbReference type="EMBL" id="SBW19574.1"/>
    </source>
</evidence>
<dbReference type="Proteomes" id="UP000199013">
    <property type="component" value="Unassembled WGS sequence"/>
</dbReference>
<protein>
    <recommendedName>
        <fullName evidence="3">Transglycosylase SLT domain-containing protein</fullName>
    </recommendedName>
</protein>
<dbReference type="AlphaFoldDB" id="A0A1C3NVL4"/>
<reference evidence="2" key="1">
    <citation type="submission" date="2016-02" db="EMBL/GenBank/DDBJ databases">
        <authorList>
            <person name="Wibberg D."/>
        </authorList>
    </citation>
    <scope>NUCLEOTIDE SEQUENCE [LARGE SCALE GENOMIC DNA]</scope>
</reference>
<dbReference type="SUPFAM" id="SSF53955">
    <property type="entry name" value="Lysozyme-like"/>
    <property type="match status" value="1"/>
</dbReference>
<dbReference type="Gene3D" id="1.10.530.10">
    <property type="match status" value="1"/>
</dbReference>
<sequence length="96" mass="9636">MPGTWPTWAVDADGDGTASPWDAPDAITAQGKFMCHLADAARTGLVTGRLSGDPTSLALAGYNAGFGAVTAAGGVPAIPQTRGYVRSILAAVPSYS</sequence>
<evidence type="ECO:0000313" key="2">
    <source>
        <dbReference type="Proteomes" id="UP000199013"/>
    </source>
</evidence>
<name>A0A1C3NVL4_9ACTN</name>
<evidence type="ECO:0008006" key="3">
    <source>
        <dbReference type="Google" id="ProtNLM"/>
    </source>
</evidence>
<keyword evidence="2" id="KW-1185">Reference proteome</keyword>
<accession>A0A1C3NVL4</accession>
<organism evidence="1 2">
    <name type="scientific">Candidatus Protofrankia californiensis</name>
    <dbReference type="NCBI Taxonomy" id="1839754"/>
    <lineage>
        <taxon>Bacteria</taxon>
        <taxon>Bacillati</taxon>
        <taxon>Actinomycetota</taxon>
        <taxon>Actinomycetes</taxon>
        <taxon>Frankiales</taxon>
        <taxon>Frankiaceae</taxon>
        <taxon>Protofrankia</taxon>
    </lineage>
</organism>
<dbReference type="InterPro" id="IPR023346">
    <property type="entry name" value="Lysozyme-like_dom_sf"/>
</dbReference>
<dbReference type="EMBL" id="FLUV01000595">
    <property type="protein sequence ID" value="SBW19574.1"/>
    <property type="molecule type" value="Genomic_DNA"/>
</dbReference>
<proteinExistence type="predicted"/>